<feature type="region of interest" description="Disordered" evidence="9">
    <location>
        <begin position="1"/>
        <end position="29"/>
    </location>
</feature>
<keyword evidence="4" id="KW-1005">Bacterial flagellum biogenesis</keyword>
<dbReference type="EMBL" id="RRCF01000003">
    <property type="protein sequence ID" value="RRJ20263.1"/>
    <property type="molecule type" value="Genomic_DNA"/>
</dbReference>
<keyword evidence="3" id="KW-0678">Repressor</keyword>
<dbReference type="InterPro" id="IPR031316">
    <property type="entry name" value="FlgM_C"/>
</dbReference>
<evidence type="ECO:0000256" key="6">
    <source>
        <dbReference type="ARBA" id="ARBA00023163"/>
    </source>
</evidence>
<feature type="domain" description="Anti-sigma-28 factor FlgM C-terminal" evidence="10">
    <location>
        <begin position="39"/>
        <end position="91"/>
    </location>
</feature>
<gene>
    <name evidence="11" type="primary">flgM</name>
    <name evidence="11" type="ORF">EIK76_12110</name>
</gene>
<feature type="compositionally biased region" description="Polar residues" evidence="9">
    <location>
        <begin position="19"/>
        <end position="29"/>
    </location>
</feature>
<evidence type="ECO:0000313" key="11">
    <source>
        <dbReference type="EMBL" id="RRJ20263.1"/>
    </source>
</evidence>
<accession>A0A3P3QIV0</accession>
<name>A0A3P3QIV0_9GAMM</name>
<keyword evidence="11" id="KW-0969">Cilium</keyword>
<dbReference type="AlphaFoldDB" id="A0A3P3QIV0"/>
<protein>
    <recommendedName>
        <fullName evidence="2">Negative regulator of flagellin synthesis</fullName>
    </recommendedName>
    <alternativeName>
        <fullName evidence="8">Anti-sigma-28 factor</fullName>
    </alternativeName>
</protein>
<dbReference type="GO" id="GO:0045892">
    <property type="term" value="P:negative regulation of DNA-templated transcription"/>
    <property type="evidence" value="ECO:0007669"/>
    <property type="project" value="InterPro"/>
</dbReference>
<dbReference type="NCBIfam" id="TIGR03824">
    <property type="entry name" value="FlgM_jcvi"/>
    <property type="match status" value="1"/>
</dbReference>
<proteinExistence type="inferred from homology"/>
<keyword evidence="5" id="KW-0805">Transcription regulation</keyword>
<evidence type="ECO:0000313" key="12">
    <source>
        <dbReference type="Proteomes" id="UP000276260"/>
    </source>
</evidence>
<evidence type="ECO:0000256" key="3">
    <source>
        <dbReference type="ARBA" id="ARBA00022491"/>
    </source>
</evidence>
<comment type="similarity">
    <text evidence="1">Belongs to the FlgM family.</text>
</comment>
<comment type="caution">
    <text evidence="11">The sequence shown here is derived from an EMBL/GenBank/DDBJ whole genome shotgun (WGS) entry which is preliminary data.</text>
</comment>
<evidence type="ECO:0000259" key="10">
    <source>
        <dbReference type="Pfam" id="PF04316"/>
    </source>
</evidence>
<dbReference type="GO" id="GO:0044781">
    <property type="term" value="P:bacterial-type flagellum organization"/>
    <property type="evidence" value="ECO:0007669"/>
    <property type="project" value="UniProtKB-KW"/>
</dbReference>
<dbReference type="InterPro" id="IPR035890">
    <property type="entry name" value="Anti-sigma-28_factor_FlgM_sf"/>
</dbReference>
<dbReference type="InterPro" id="IPR007412">
    <property type="entry name" value="FlgM"/>
</dbReference>
<evidence type="ECO:0000256" key="2">
    <source>
        <dbReference type="ARBA" id="ARBA00017823"/>
    </source>
</evidence>
<evidence type="ECO:0000256" key="9">
    <source>
        <dbReference type="SAM" id="MobiDB-lite"/>
    </source>
</evidence>
<comment type="function">
    <text evidence="7">Responsible for the coupling of flagellin expression to flagellar assembly by preventing expression of the flagellin genes when a component of the middle class of proteins is defective. It negatively regulates flagellar genes by inhibiting the activity of FliA by directly binding to FliA.</text>
</comment>
<keyword evidence="11" id="KW-0966">Cell projection</keyword>
<keyword evidence="11" id="KW-0282">Flagellum</keyword>
<dbReference type="OrthoDB" id="5770819at2"/>
<organism evidence="11 12">
    <name type="scientific">Rheinheimera mesophila</name>
    <dbReference type="NCBI Taxonomy" id="1547515"/>
    <lineage>
        <taxon>Bacteria</taxon>
        <taxon>Pseudomonadati</taxon>
        <taxon>Pseudomonadota</taxon>
        <taxon>Gammaproteobacteria</taxon>
        <taxon>Chromatiales</taxon>
        <taxon>Chromatiaceae</taxon>
        <taxon>Rheinheimera</taxon>
    </lineage>
</organism>
<reference evidence="11 12" key="1">
    <citation type="submission" date="2018-11" db="EMBL/GenBank/DDBJ databases">
        <title>Draft genome analysis of Rheinheimera mesophila isolated from an industrial waste site.</title>
        <authorList>
            <person name="Yu Q."/>
            <person name="Qi Y."/>
            <person name="Zhang H."/>
            <person name="Lu Y."/>
            <person name="Pu J."/>
        </authorList>
    </citation>
    <scope>NUCLEOTIDE SEQUENCE [LARGE SCALE GENOMIC DNA]</scope>
    <source>
        <strain evidence="11 12">IITR13</strain>
    </source>
</reference>
<dbReference type="Pfam" id="PF04316">
    <property type="entry name" value="FlgM"/>
    <property type="match status" value="1"/>
</dbReference>
<dbReference type="Proteomes" id="UP000276260">
    <property type="component" value="Unassembled WGS sequence"/>
</dbReference>
<evidence type="ECO:0000256" key="5">
    <source>
        <dbReference type="ARBA" id="ARBA00023015"/>
    </source>
</evidence>
<keyword evidence="12" id="KW-1185">Reference proteome</keyword>
<evidence type="ECO:0000256" key="7">
    <source>
        <dbReference type="ARBA" id="ARBA00024739"/>
    </source>
</evidence>
<evidence type="ECO:0000256" key="8">
    <source>
        <dbReference type="ARBA" id="ARBA00030117"/>
    </source>
</evidence>
<keyword evidence="6" id="KW-0804">Transcription</keyword>
<sequence length="95" mass="10501">MVKIDHYSQVQPLIKTDQHSQSSQTKTATTVTQSAEAQASISSTTQAVQQAFEQLQQQSEVDLDKVAKIKLALSEGSLQLDDDLLVQAMLDFHKK</sequence>
<dbReference type="RefSeq" id="WP_125060919.1">
    <property type="nucleotide sequence ID" value="NZ_RRCF01000003.1"/>
</dbReference>
<dbReference type="SUPFAM" id="SSF101498">
    <property type="entry name" value="Anti-sigma factor FlgM"/>
    <property type="match status" value="1"/>
</dbReference>
<evidence type="ECO:0000256" key="4">
    <source>
        <dbReference type="ARBA" id="ARBA00022795"/>
    </source>
</evidence>
<evidence type="ECO:0000256" key="1">
    <source>
        <dbReference type="ARBA" id="ARBA00005322"/>
    </source>
</evidence>